<dbReference type="EMBL" id="JACARF010000081">
    <property type="protein sequence ID" value="NWE80325.1"/>
    <property type="molecule type" value="Genomic_DNA"/>
</dbReference>
<evidence type="ECO:0000313" key="3">
    <source>
        <dbReference type="EMBL" id="NWE80325.1"/>
    </source>
</evidence>
<name>A0A7Y8FK02_9PSED</name>
<comment type="caution">
    <text evidence="3">The sequence shown here is derived from an EMBL/GenBank/DDBJ whole genome shotgun (WGS) entry which is preliminary data.</text>
</comment>
<evidence type="ECO:0000256" key="1">
    <source>
        <dbReference type="SAM" id="Phobius"/>
    </source>
</evidence>
<keyword evidence="1" id="KW-1133">Transmembrane helix</keyword>
<feature type="transmembrane region" description="Helical" evidence="1">
    <location>
        <begin position="6"/>
        <end position="27"/>
    </location>
</feature>
<accession>A0A7Y8FK02</accession>
<feature type="transmembrane region" description="Helical" evidence="1">
    <location>
        <begin position="98"/>
        <end position="120"/>
    </location>
</feature>
<dbReference type="EMBL" id="JACARG010000008">
    <property type="protein sequence ID" value="NWE11878.1"/>
    <property type="molecule type" value="Genomic_DNA"/>
</dbReference>
<evidence type="ECO:0000313" key="5">
    <source>
        <dbReference type="Proteomes" id="UP000537188"/>
    </source>
</evidence>
<proteinExistence type="predicted"/>
<dbReference type="AlphaFoldDB" id="A0A7Y8FK02"/>
<dbReference type="Proteomes" id="UP000537188">
    <property type="component" value="Unassembled WGS sequence"/>
</dbReference>
<organism evidence="3 5">
    <name type="scientific">Pseudomonas yamanorum</name>
    <dbReference type="NCBI Taxonomy" id="515393"/>
    <lineage>
        <taxon>Bacteria</taxon>
        <taxon>Pseudomonadati</taxon>
        <taxon>Pseudomonadota</taxon>
        <taxon>Gammaproteobacteria</taxon>
        <taxon>Pseudomonadales</taxon>
        <taxon>Pseudomonadaceae</taxon>
        <taxon>Pseudomonas</taxon>
    </lineage>
</organism>
<sequence length="122" mass="14400">MTMSLHGFTVILLGVWPFVFLGLKLFVEYKKLDELESYFSDNVLVRDNKRFWRRNQLIDRYMRLSLIVDFLSLPKLHIRRGDVTAAELASVPLSLKRWVLWPYRFGMAGFVGAGLWYVWIKG</sequence>
<evidence type="ECO:0000313" key="2">
    <source>
        <dbReference type="EMBL" id="NWE11878.1"/>
    </source>
</evidence>
<keyword evidence="1" id="KW-0812">Transmembrane</keyword>
<reference evidence="4 5" key="1">
    <citation type="submission" date="2020-04" db="EMBL/GenBank/DDBJ databases">
        <title>Molecular characterization of pseudomonads from Agaricus bisporus reveal novel blotch 2 pathogens in Western Europe.</title>
        <authorList>
            <person name="Taparia T."/>
            <person name="Krijger M."/>
            <person name="Haynes E."/>
            <person name="Elpinstone J.G."/>
            <person name="Noble R."/>
            <person name="Van Der Wolf J."/>
        </authorList>
    </citation>
    <scope>NUCLEOTIDE SEQUENCE [LARGE SCALE GENOMIC DNA]</scope>
    <source>
        <strain evidence="3 5">IPO3781</strain>
        <strain evidence="2 4">IPO3782</strain>
    </source>
</reference>
<gene>
    <name evidence="2" type="ORF">HX822_02925</name>
    <name evidence="3" type="ORF">HX828_32660</name>
</gene>
<protein>
    <submittedName>
        <fullName evidence="3">Uncharacterized protein</fullName>
    </submittedName>
</protein>
<keyword evidence="1" id="KW-0472">Membrane</keyword>
<evidence type="ECO:0000313" key="4">
    <source>
        <dbReference type="Proteomes" id="UP000531950"/>
    </source>
</evidence>
<dbReference type="Proteomes" id="UP000531950">
    <property type="component" value="Unassembled WGS sequence"/>
</dbReference>
<dbReference type="RefSeq" id="WP_177075879.1">
    <property type="nucleotide sequence ID" value="NZ_JACAOQ010000081.1"/>
</dbReference>